<evidence type="ECO:0000313" key="1">
    <source>
        <dbReference type="EMBL" id="RAJ10231.1"/>
    </source>
</evidence>
<organism evidence="1 2">
    <name type="scientific">Arenibacter echinorum</name>
    <dbReference type="NCBI Taxonomy" id="440515"/>
    <lineage>
        <taxon>Bacteria</taxon>
        <taxon>Pseudomonadati</taxon>
        <taxon>Bacteroidota</taxon>
        <taxon>Flavobacteriia</taxon>
        <taxon>Flavobacteriales</taxon>
        <taxon>Flavobacteriaceae</taxon>
        <taxon>Arenibacter</taxon>
    </lineage>
</organism>
<dbReference type="AlphaFoldDB" id="A0A327R0T6"/>
<dbReference type="Proteomes" id="UP000249696">
    <property type="component" value="Unassembled WGS sequence"/>
</dbReference>
<comment type="caution">
    <text evidence="1">The sequence shown here is derived from an EMBL/GenBank/DDBJ whole genome shotgun (WGS) entry which is preliminary data.</text>
</comment>
<accession>A0A327R0T6</accession>
<proteinExistence type="predicted"/>
<name>A0A327R0T6_9FLAO</name>
<reference evidence="1 2" key="1">
    <citation type="submission" date="2018-06" db="EMBL/GenBank/DDBJ databases">
        <title>Genomic Encyclopedia of Archaeal and Bacterial Type Strains, Phase II (KMG-II): from individual species to whole genera.</title>
        <authorList>
            <person name="Goeker M."/>
        </authorList>
    </citation>
    <scope>NUCLEOTIDE SEQUENCE [LARGE SCALE GENOMIC DNA]</scope>
    <source>
        <strain evidence="1 2">DSM 23522</strain>
    </source>
</reference>
<keyword evidence="2" id="KW-1185">Reference proteome</keyword>
<gene>
    <name evidence="1" type="ORF">LV92_02980</name>
</gene>
<evidence type="ECO:0000313" key="2">
    <source>
        <dbReference type="Proteomes" id="UP000249696"/>
    </source>
</evidence>
<sequence>MKYRYSKVEGIKIDQNFNFQDVLLAIKNINTIGSFKTTSKD</sequence>
<protein>
    <submittedName>
        <fullName evidence="1">Uncharacterized protein</fullName>
    </submittedName>
</protein>
<dbReference type="EMBL" id="QLLN01000005">
    <property type="protein sequence ID" value="RAJ10231.1"/>
    <property type="molecule type" value="Genomic_DNA"/>
</dbReference>